<comment type="catalytic activity">
    <reaction evidence="12">
        <text>ATP + H2O + cellular proteinSide 1 = ADP + phosphate + cellular proteinSide 2.</text>
        <dbReference type="EC" id="7.4.2.8"/>
    </reaction>
</comment>
<feature type="binding site" evidence="12">
    <location>
        <begin position="96"/>
        <end position="100"/>
    </location>
    <ligand>
        <name>ATP</name>
        <dbReference type="ChEBI" id="CHEBI:30616"/>
    </ligand>
</feature>
<protein>
    <recommendedName>
        <fullName evidence="12">Protein translocase subunit SecA</fullName>
        <ecNumber evidence="12">7.4.2.8</ecNumber>
    </recommendedName>
</protein>
<dbReference type="SUPFAM" id="SSF81886">
    <property type="entry name" value="Helical scaffold and wing domains of SecA"/>
    <property type="match status" value="1"/>
</dbReference>
<dbReference type="SUPFAM" id="SSF81767">
    <property type="entry name" value="Pre-protein crosslinking domain of SecA"/>
    <property type="match status" value="1"/>
</dbReference>
<evidence type="ECO:0000259" key="15">
    <source>
        <dbReference type="PROSITE" id="PS51196"/>
    </source>
</evidence>
<dbReference type="PANTHER" id="PTHR30612:SF0">
    <property type="entry name" value="CHLOROPLAST PROTEIN-TRANSPORTING ATPASE"/>
    <property type="match status" value="1"/>
</dbReference>
<dbReference type="PANTHER" id="PTHR30612">
    <property type="entry name" value="SECA INNER MEMBRANE COMPONENT OF SEC PROTEIN SECRETION SYSTEM"/>
    <property type="match status" value="1"/>
</dbReference>
<keyword evidence="8 12" id="KW-0653">Protein transport</keyword>
<feature type="domain" description="Helicase C-terminal" evidence="14">
    <location>
        <begin position="411"/>
        <end position="566"/>
    </location>
</feature>
<keyword evidence="9 12" id="KW-1278">Translocase</keyword>
<dbReference type="InterPro" id="IPR000185">
    <property type="entry name" value="SecA"/>
</dbReference>
<dbReference type="FunFam" id="3.40.50.300:FF:000429">
    <property type="entry name" value="Preprotein translocase subunit SecA"/>
    <property type="match status" value="1"/>
</dbReference>
<evidence type="ECO:0000256" key="2">
    <source>
        <dbReference type="ARBA" id="ARBA00007650"/>
    </source>
</evidence>
<dbReference type="PROSITE" id="PS51192">
    <property type="entry name" value="HELICASE_ATP_BIND_1"/>
    <property type="match status" value="1"/>
</dbReference>
<dbReference type="EC" id="7.4.2.8" evidence="12"/>
<dbReference type="GO" id="GO:0065002">
    <property type="term" value="P:intracellular protein transmembrane transport"/>
    <property type="evidence" value="ECO:0007669"/>
    <property type="project" value="UniProtKB-UniRule"/>
</dbReference>
<comment type="subcellular location">
    <subcellularLocation>
        <location evidence="12">Cell membrane</location>
        <topology evidence="12">Peripheral membrane protein</topology>
        <orientation evidence="12">Cytoplasmic side</orientation>
    </subcellularLocation>
    <subcellularLocation>
        <location evidence="12">Cytoplasm</location>
    </subcellularLocation>
    <subcellularLocation>
        <location evidence="1">Membrane</location>
        <topology evidence="1">Peripheral membrane protein</topology>
    </subcellularLocation>
    <text evidence="12">Distribution is 50-50.</text>
</comment>
<dbReference type="SUPFAM" id="SSF52540">
    <property type="entry name" value="P-loop containing nucleoside triphosphate hydrolases"/>
    <property type="match status" value="2"/>
</dbReference>
<evidence type="ECO:0000256" key="3">
    <source>
        <dbReference type="ARBA" id="ARBA00022448"/>
    </source>
</evidence>
<dbReference type="CDD" id="cd17928">
    <property type="entry name" value="DEXDc_SecA"/>
    <property type="match status" value="1"/>
</dbReference>
<dbReference type="RefSeq" id="WP_056944327.1">
    <property type="nucleotide sequence ID" value="NZ_AZDT01000036.1"/>
</dbReference>
<evidence type="ECO:0000256" key="7">
    <source>
        <dbReference type="ARBA" id="ARBA00022840"/>
    </source>
</evidence>
<dbReference type="GO" id="GO:0017038">
    <property type="term" value="P:protein import"/>
    <property type="evidence" value="ECO:0007669"/>
    <property type="project" value="InterPro"/>
</dbReference>
<name>A0A0R1K4A0_9LACO</name>
<evidence type="ECO:0000259" key="14">
    <source>
        <dbReference type="PROSITE" id="PS51194"/>
    </source>
</evidence>
<evidence type="ECO:0000256" key="8">
    <source>
        <dbReference type="ARBA" id="ARBA00022927"/>
    </source>
</evidence>
<evidence type="ECO:0000256" key="1">
    <source>
        <dbReference type="ARBA" id="ARBA00004170"/>
    </source>
</evidence>
<dbReference type="GO" id="GO:0005524">
    <property type="term" value="F:ATP binding"/>
    <property type="evidence" value="ECO:0007669"/>
    <property type="project" value="UniProtKB-UniRule"/>
</dbReference>
<dbReference type="InterPro" id="IPR011130">
    <property type="entry name" value="SecA_preprotein_X-link_dom"/>
</dbReference>
<comment type="caution">
    <text evidence="16">The sequence shown here is derived from an EMBL/GenBank/DDBJ whole genome shotgun (WGS) entry which is preliminary data.</text>
</comment>
<dbReference type="PATRIC" id="fig|1423773.3.peg.1947"/>
<dbReference type="NCBIfam" id="TIGR03714">
    <property type="entry name" value="secA2"/>
    <property type="match status" value="1"/>
</dbReference>
<evidence type="ECO:0000256" key="6">
    <source>
        <dbReference type="ARBA" id="ARBA00022741"/>
    </source>
</evidence>
<dbReference type="InterPro" id="IPR014001">
    <property type="entry name" value="Helicase_ATP-bd"/>
</dbReference>
<keyword evidence="10 12" id="KW-0811">Translocation</keyword>
<accession>A0A0R1K4A0</accession>
<dbReference type="PROSITE" id="PS51194">
    <property type="entry name" value="HELICASE_CTER"/>
    <property type="match status" value="1"/>
</dbReference>
<evidence type="ECO:0000256" key="12">
    <source>
        <dbReference type="HAMAP-Rule" id="MF_01382"/>
    </source>
</evidence>
<dbReference type="InterPro" id="IPR036670">
    <property type="entry name" value="SecA_X-link_sf"/>
</dbReference>
<dbReference type="GeneID" id="84782361"/>
<dbReference type="PROSITE" id="PS51196">
    <property type="entry name" value="SECA_MOTOR_DEAD"/>
    <property type="match status" value="1"/>
</dbReference>
<dbReference type="InterPro" id="IPR001650">
    <property type="entry name" value="Helicase_C-like"/>
</dbReference>
<dbReference type="InterPro" id="IPR036266">
    <property type="entry name" value="SecA_Wing/Scaffold_sf"/>
</dbReference>
<dbReference type="Gene3D" id="3.90.1440.10">
    <property type="entry name" value="SecA, preprotein cross-linking domain"/>
    <property type="match status" value="1"/>
</dbReference>
<dbReference type="GO" id="GO:0008564">
    <property type="term" value="F:protein-exporting ATPase activity"/>
    <property type="evidence" value="ECO:0007669"/>
    <property type="project" value="UniProtKB-EC"/>
</dbReference>
<evidence type="ECO:0000256" key="4">
    <source>
        <dbReference type="ARBA" id="ARBA00022475"/>
    </source>
</evidence>
<evidence type="ECO:0000313" key="17">
    <source>
        <dbReference type="Proteomes" id="UP000051162"/>
    </source>
</evidence>
<dbReference type="Pfam" id="PF21090">
    <property type="entry name" value="P-loop_SecA"/>
    <property type="match status" value="2"/>
</dbReference>
<dbReference type="AlphaFoldDB" id="A0A0R1K4A0"/>
<comment type="similarity">
    <text evidence="2 12">Belongs to the SecA family.</text>
</comment>
<dbReference type="GO" id="GO:0005829">
    <property type="term" value="C:cytosol"/>
    <property type="evidence" value="ECO:0007669"/>
    <property type="project" value="TreeGrafter"/>
</dbReference>
<dbReference type="GO" id="GO:0043952">
    <property type="term" value="P:protein transport by the Sec complex"/>
    <property type="evidence" value="ECO:0007669"/>
    <property type="project" value="TreeGrafter"/>
</dbReference>
<keyword evidence="17" id="KW-1185">Reference proteome</keyword>
<keyword evidence="11 12" id="KW-0472">Membrane</keyword>
<feature type="domain" description="Helicase ATP-binding" evidence="13">
    <location>
        <begin position="80"/>
        <end position="242"/>
    </location>
</feature>
<dbReference type="STRING" id="1423773.FD30_GL001902"/>
<dbReference type="Proteomes" id="UP000051162">
    <property type="component" value="Unassembled WGS sequence"/>
</dbReference>
<feature type="domain" description="SecA family profile" evidence="15">
    <location>
        <begin position="1"/>
        <end position="567"/>
    </location>
</feature>
<evidence type="ECO:0000256" key="10">
    <source>
        <dbReference type="ARBA" id="ARBA00023010"/>
    </source>
</evidence>
<dbReference type="GO" id="GO:0006605">
    <property type="term" value="P:protein targeting"/>
    <property type="evidence" value="ECO:0007669"/>
    <property type="project" value="UniProtKB-UniRule"/>
</dbReference>
<dbReference type="InterPro" id="IPR044722">
    <property type="entry name" value="SecA_SF2_C"/>
</dbReference>
<feature type="binding site" evidence="12">
    <location>
        <position position="78"/>
    </location>
    <ligand>
        <name>ATP</name>
        <dbReference type="ChEBI" id="CHEBI:30616"/>
    </ligand>
</feature>
<evidence type="ECO:0000313" key="16">
    <source>
        <dbReference type="EMBL" id="KRK75524.1"/>
    </source>
</evidence>
<keyword evidence="5 12" id="KW-0963">Cytoplasm</keyword>
<dbReference type="Pfam" id="PF07517">
    <property type="entry name" value="SecA_DEAD"/>
    <property type="match status" value="1"/>
</dbReference>
<dbReference type="PRINTS" id="PR00906">
    <property type="entry name" value="SECA"/>
</dbReference>
<keyword evidence="6 12" id="KW-0547">Nucleotide-binding</keyword>
<dbReference type="CDD" id="cd18803">
    <property type="entry name" value="SF2_C_secA"/>
    <property type="match status" value="1"/>
</dbReference>
<gene>
    <name evidence="12" type="primary">secA</name>
    <name evidence="16" type="ORF">FD30_GL001902</name>
</gene>
<evidence type="ECO:0000259" key="13">
    <source>
        <dbReference type="PROSITE" id="PS51192"/>
    </source>
</evidence>
<dbReference type="Pfam" id="PF01043">
    <property type="entry name" value="SecA_PP_bind"/>
    <property type="match status" value="1"/>
</dbReference>
<keyword evidence="4 12" id="KW-1003">Cell membrane</keyword>
<keyword evidence="3 12" id="KW-0813">Transport</keyword>
<dbReference type="GO" id="GO:0005886">
    <property type="term" value="C:plasma membrane"/>
    <property type="evidence" value="ECO:0007669"/>
    <property type="project" value="UniProtKB-SubCell"/>
</dbReference>
<dbReference type="SMART" id="SM00957">
    <property type="entry name" value="SecA_DEAD"/>
    <property type="match status" value="1"/>
</dbReference>
<dbReference type="InterPro" id="IPR027417">
    <property type="entry name" value="P-loop_NTPase"/>
</dbReference>
<reference evidence="16 17" key="1">
    <citation type="journal article" date="2015" name="Genome Announc.">
        <title>Expanding the biotechnology potential of lactobacilli through comparative genomics of 213 strains and associated genera.</title>
        <authorList>
            <person name="Sun Z."/>
            <person name="Harris H.M."/>
            <person name="McCann A."/>
            <person name="Guo C."/>
            <person name="Argimon S."/>
            <person name="Zhang W."/>
            <person name="Yang X."/>
            <person name="Jeffery I.B."/>
            <person name="Cooney J.C."/>
            <person name="Kagawa T.F."/>
            <person name="Liu W."/>
            <person name="Song Y."/>
            <person name="Salvetti E."/>
            <person name="Wrobel A."/>
            <person name="Rasinkangas P."/>
            <person name="Parkhill J."/>
            <person name="Rea M.C."/>
            <person name="O'Sullivan O."/>
            <person name="Ritari J."/>
            <person name="Douillard F.P."/>
            <person name="Paul Ross R."/>
            <person name="Yang R."/>
            <person name="Briner A.E."/>
            <person name="Felis G.E."/>
            <person name="de Vos W.M."/>
            <person name="Barrangou R."/>
            <person name="Klaenhammer T.R."/>
            <person name="Caufield P.W."/>
            <person name="Cui Y."/>
            <person name="Zhang H."/>
            <person name="O'Toole P.W."/>
        </authorList>
    </citation>
    <scope>NUCLEOTIDE SEQUENCE [LARGE SCALE GENOMIC DNA]</scope>
    <source>
        <strain evidence="16 17">DSM 19117</strain>
    </source>
</reference>
<evidence type="ECO:0000256" key="5">
    <source>
        <dbReference type="ARBA" id="ARBA00022490"/>
    </source>
</evidence>
<dbReference type="GO" id="GO:0031522">
    <property type="term" value="C:cell envelope Sec protein transport complex"/>
    <property type="evidence" value="ECO:0007669"/>
    <property type="project" value="TreeGrafter"/>
</dbReference>
<evidence type="ECO:0000256" key="11">
    <source>
        <dbReference type="ARBA" id="ARBA00023136"/>
    </source>
</evidence>
<dbReference type="Gene3D" id="1.10.3060.10">
    <property type="entry name" value="Helical scaffold and wing domains of SecA"/>
    <property type="match status" value="1"/>
</dbReference>
<dbReference type="Pfam" id="PF07516">
    <property type="entry name" value="SecA_SW"/>
    <property type="match status" value="1"/>
</dbReference>
<proteinExistence type="inferred from homology"/>
<keyword evidence="7 12" id="KW-0067">ATP-binding</keyword>
<dbReference type="Gene3D" id="3.40.50.300">
    <property type="entry name" value="P-loop containing nucleotide triphosphate hydrolases"/>
    <property type="match status" value="2"/>
</dbReference>
<organism evidence="16 17">
    <name type="scientific">Levilactobacillus namurensis DSM 19117</name>
    <dbReference type="NCBI Taxonomy" id="1423773"/>
    <lineage>
        <taxon>Bacteria</taxon>
        <taxon>Bacillati</taxon>
        <taxon>Bacillota</taxon>
        <taxon>Bacilli</taxon>
        <taxon>Lactobacillales</taxon>
        <taxon>Lactobacillaceae</taxon>
        <taxon>Levilactobacillus</taxon>
    </lineage>
</organism>
<dbReference type="InterPro" id="IPR022490">
    <property type="entry name" value="SecA2"/>
</dbReference>
<dbReference type="EMBL" id="AZDT01000036">
    <property type="protein sequence ID" value="KRK75524.1"/>
    <property type="molecule type" value="Genomic_DNA"/>
</dbReference>
<dbReference type="InterPro" id="IPR014018">
    <property type="entry name" value="SecA_motor_DEAD"/>
</dbReference>
<dbReference type="SMART" id="SM00958">
    <property type="entry name" value="SecA_PP_bind"/>
    <property type="match status" value="1"/>
</dbReference>
<dbReference type="InterPro" id="IPR011115">
    <property type="entry name" value="SecA_DEAD"/>
</dbReference>
<dbReference type="NCBIfam" id="NF006630">
    <property type="entry name" value="PRK09200.1"/>
    <property type="match status" value="1"/>
</dbReference>
<sequence length="796" mass="89656">MPFVHHHTPKRYVRQMRAVNALTDKYRKMSDEDLKAQTTLFREQLAAGKSLDAIKIPAFAVIREADRRVLGMFPFDVQVLGALVMQDGNVAEMKTGEGKTLTATLPMYLNGLSGSGNFLVTANEYLAYRDAQEMGKVYRWLGLTAVAGVAPAGGDPHDRDLKKIYQADIVYTTNSTLGFDYLMDNLSGTADEQFLQGFHFALLDEIDAVLLDSAQMPLVISGAPRVRSNLFGIADQVICLLREDIDFKRSNDHKKVWFTPSGIDHMEEYLGLDGLLTQKHRTLYRHLVLALKAHQTLTRDRDYVVDEDGVSLLDLSNGRKLAGMKLEAGLHQALEAKELVPVSNQTRTMASITFQNLFRMFSHLSGMTGTAMTDAAELQETYRLSVIAVPTNKPNQRVDLPDRLFFSTQAKLEHAVALVKDAYTKGRPVLVETGSVSLSNLFSRILLREEVPHNLLNARSAAKEALIVKEAGQPGAITVATSMAGRGTDIKLGKGVKELGGLLVVGTERMNSARVDNQLRGRAGRQGAPGETIFMVSIEDAILQEHGPKWLRRYRRRVAKAKAKHQPIPKVRYPITGHYRFKHLITKAQHNAERDDRQSRTQTLQYAEIMRVQRDTIYQTRKQIMTAPDLTDMLNSVFKMATRAFVTAHPQPTRSELADYVLNTIDNHLVVADSIDQNWHPDRPKETAPFLQQLMVDQLTKKLENIKEDQQLYFERMCLLKSLDNAWIDQVDMLQQLRQIATNRSTAQHDPLLEYLKDGRKSFAEMKETFARRAVQNLLLSELQFKADGSIDVTYP</sequence>
<dbReference type="HAMAP" id="MF_01382">
    <property type="entry name" value="SecA"/>
    <property type="match status" value="1"/>
</dbReference>
<comment type="subunit">
    <text evidence="12">Monomer and homodimer. Part of the essential Sec protein translocation apparatus which comprises SecA, SecYEG and auxiliary proteins SecDF. Other proteins may also be involved.</text>
</comment>
<comment type="function">
    <text evidence="12">Part of the Sec protein translocase complex. Interacts with the SecYEG preprotein conducting channel. Has a central role in coupling the hydrolysis of ATP to the transfer of proteins into and across the cell membrane, serving as an ATP-driven molecular motor driving the stepwise translocation of polypeptide chains across the membrane.</text>
</comment>
<evidence type="ECO:0000256" key="9">
    <source>
        <dbReference type="ARBA" id="ARBA00022967"/>
    </source>
</evidence>
<dbReference type="InterPro" id="IPR011116">
    <property type="entry name" value="SecA_Wing/Scaffold"/>
</dbReference>
<feature type="binding site" evidence="12">
    <location>
        <position position="489"/>
    </location>
    <ligand>
        <name>ATP</name>
        <dbReference type="ChEBI" id="CHEBI:30616"/>
    </ligand>
</feature>
<dbReference type="OrthoDB" id="9762243at2"/>